<evidence type="ECO:0000256" key="6">
    <source>
        <dbReference type="SAM" id="Phobius"/>
    </source>
</evidence>
<dbReference type="GO" id="GO:0030288">
    <property type="term" value="C:outer membrane-bounded periplasmic space"/>
    <property type="evidence" value="ECO:0007669"/>
    <property type="project" value="TreeGrafter"/>
</dbReference>
<dbReference type="PANTHER" id="PTHR32060:SF30">
    <property type="entry name" value="CARBOXY-TERMINAL PROCESSING PROTEASE CTPA"/>
    <property type="match status" value="1"/>
</dbReference>
<dbReference type="GO" id="GO:0008236">
    <property type="term" value="F:serine-type peptidase activity"/>
    <property type="evidence" value="ECO:0007669"/>
    <property type="project" value="UniProtKB-KW"/>
</dbReference>
<comment type="caution">
    <text evidence="8">The sequence shown here is derived from an EMBL/GenBank/DDBJ whole genome shotgun (WGS) entry which is preliminary data.</text>
</comment>
<evidence type="ECO:0000313" key="9">
    <source>
        <dbReference type="Proteomes" id="UP000183039"/>
    </source>
</evidence>
<dbReference type="CDD" id="cd07560">
    <property type="entry name" value="Peptidase_S41_CPP"/>
    <property type="match status" value="1"/>
</dbReference>
<gene>
    <name evidence="8" type="ORF">RV15_GL002458</name>
</gene>
<dbReference type="GO" id="GO:0007165">
    <property type="term" value="P:signal transduction"/>
    <property type="evidence" value="ECO:0007669"/>
    <property type="project" value="TreeGrafter"/>
</dbReference>
<dbReference type="NCBIfam" id="TIGR00225">
    <property type="entry name" value="prc"/>
    <property type="match status" value="1"/>
</dbReference>
<feature type="transmembrane region" description="Helical" evidence="6">
    <location>
        <begin position="26"/>
        <end position="48"/>
    </location>
</feature>
<dbReference type="InterPro" id="IPR036365">
    <property type="entry name" value="PGBD-like_sf"/>
</dbReference>
<dbReference type="InterPro" id="IPR041489">
    <property type="entry name" value="PDZ_6"/>
</dbReference>
<dbReference type="SMART" id="SM00245">
    <property type="entry name" value="TSPc"/>
    <property type="match status" value="1"/>
</dbReference>
<evidence type="ECO:0000256" key="2">
    <source>
        <dbReference type="ARBA" id="ARBA00022670"/>
    </source>
</evidence>
<dbReference type="InterPro" id="IPR002477">
    <property type="entry name" value="Peptidoglycan-bd-like"/>
</dbReference>
<dbReference type="Gene3D" id="3.30.750.44">
    <property type="match status" value="1"/>
</dbReference>
<dbReference type="PROSITE" id="PS51257">
    <property type="entry name" value="PROKAR_LIPOPROTEIN"/>
    <property type="match status" value="1"/>
</dbReference>
<dbReference type="Gene3D" id="1.10.101.10">
    <property type="entry name" value="PGBD-like superfamily/PGBD"/>
    <property type="match status" value="1"/>
</dbReference>
<dbReference type="SUPFAM" id="SSF50156">
    <property type="entry name" value="PDZ domain-like"/>
    <property type="match status" value="1"/>
</dbReference>
<name>A0AA91GDG7_9ENTE</name>
<dbReference type="InterPro" id="IPR004447">
    <property type="entry name" value="Peptidase_S41A"/>
</dbReference>
<dbReference type="SMART" id="SM00228">
    <property type="entry name" value="PDZ"/>
    <property type="match status" value="1"/>
</dbReference>
<keyword evidence="6" id="KW-1133">Transmembrane helix</keyword>
<evidence type="ECO:0000259" key="7">
    <source>
        <dbReference type="PROSITE" id="PS50106"/>
    </source>
</evidence>
<dbReference type="InterPro" id="IPR001478">
    <property type="entry name" value="PDZ"/>
</dbReference>
<keyword evidence="6" id="KW-0472">Membrane</keyword>
<evidence type="ECO:0000313" key="8">
    <source>
        <dbReference type="EMBL" id="OJG86054.1"/>
    </source>
</evidence>
<organism evidence="8 9">
    <name type="scientific">Enterococcus silesiacus</name>
    <dbReference type="NCBI Taxonomy" id="332949"/>
    <lineage>
        <taxon>Bacteria</taxon>
        <taxon>Bacillati</taxon>
        <taxon>Bacillota</taxon>
        <taxon>Bacilli</taxon>
        <taxon>Lactobacillales</taxon>
        <taxon>Enterococcaceae</taxon>
        <taxon>Enterococcus</taxon>
    </lineage>
</organism>
<dbReference type="Pfam" id="PF01471">
    <property type="entry name" value="PG_binding_1"/>
    <property type="match status" value="1"/>
</dbReference>
<dbReference type="GO" id="GO:0006508">
    <property type="term" value="P:proteolysis"/>
    <property type="evidence" value="ECO:0007669"/>
    <property type="project" value="UniProtKB-KW"/>
</dbReference>
<dbReference type="InterPro" id="IPR055210">
    <property type="entry name" value="CtpA/B_N"/>
</dbReference>
<dbReference type="Gene3D" id="3.90.226.10">
    <property type="entry name" value="2-enoyl-CoA Hydratase, Chain A, domain 1"/>
    <property type="match status" value="1"/>
</dbReference>
<evidence type="ECO:0000256" key="3">
    <source>
        <dbReference type="ARBA" id="ARBA00022801"/>
    </source>
</evidence>
<dbReference type="PROSITE" id="PS50106">
    <property type="entry name" value="PDZ"/>
    <property type="match status" value="1"/>
</dbReference>
<dbReference type="InterPro" id="IPR036034">
    <property type="entry name" value="PDZ_sf"/>
</dbReference>
<dbReference type="Pfam" id="PF22694">
    <property type="entry name" value="CtpB_N-like"/>
    <property type="match status" value="1"/>
</dbReference>
<dbReference type="FunFam" id="2.30.42.10:FF:000063">
    <property type="entry name" value="Peptidase, S41 family"/>
    <property type="match status" value="1"/>
</dbReference>
<evidence type="ECO:0000256" key="5">
    <source>
        <dbReference type="RuleBase" id="RU004404"/>
    </source>
</evidence>
<evidence type="ECO:0000256" key="1">
    <source>
        <dbReference type="ARBA" id="ARBA00009179"/>
    </source>
</evidence>
<dbReference type="InterPro" id="IPR036366">
    <property type="entry name" value="PGBDSf"/>
</dbReference>
<dbReference type="Pfam" id="PF17820">
    <property type="entry name" value="PDZ_6"/>
    <property type="match status" value="1"/>
</dbReference>
<dbReference type="PANTHER" id="PTHR32060">
    <property type="entry name" value="TAIL-SPECIFIC PROTEASE"/>
    <property type="match status" value="1"/>
</dbReference>
<reference evidence="8 9" key="1">
    <citation type="submission" date="2014-12" db="EMBL/GenBank/DDBJ databases">
        <title>Draft genome sequences of 29 type strains of Enterococci.</title>
        <authorList>
            <person name="Zhong Z."/>
            <person name="Sun Z."/>
            <person name="Liu W."/>
            <person name="Zhang W."/>
            <person name="Zhang H."/>
        </authorList>
    </citation>
    <scope>NUCLEOTIDE SEQUENCE [LARGE SCALE GENOMIC DNA]</scope>
    <source>
        <strain evidence="8 9">DSM 22801</strain>
    </source>
</reference>
<dbReference type="SUPFAM" id="SSF52096">
    <property type="entry name" value="ClpP/crotonase"/>
    <property type="match status" value="1"/>
</dbReference>
<feature type="domain" description="PDZ" evidence="7">
    <location>
        <begin position="114"/>
        <end position="183"/>
    </location>
</feature>
<dbReference type="Pfam" id="PF03572">
    <property type="entry name" value="Peptidase_S41"/>
    <property type="match status" value="1"/>
</dbReference>
<sequence>MVNWKTCNDNFTERDDYMKNKQQVPFHQYIISLACVAFLAGGGGYIYFDSQYKKQLANSPAQSGELKKVDDLYNEIVNNYVGKVDEKKLVDGALKGMTEALDDPYSSYLNEPEADELDQSLAGSFEGIGATMTMTDELPTVAQAPIEGSPAAKAGMKTNDTILKVDDENTQGKTLSQVVSKIRGKKGTEVRLTIKRGEETFELKLKRDTIPIETVKGELDKKDDSVGSIKIISFGENTYKELQESIKTLRKAGATSFVIDLRQNPGGLLDQVEKMASMFLKDGKTILKFEDKAGNTSEEVASSQLDGGFKVTEPTVVLVDEGSASASEIFAAALKESGNKEIIGTKTFGKGTVQTVKNLNDKSEIKLTVLKWLTPKGEWIHEKGLEPTIKADYPDYAYLSPISRDKTLKLGDSSPVVKNINALLKALGHDVNAEASDFSEQTKTAVSAIQADNNLPVTGEVDNETAAQIETEVGKKIKENDQAYDTGIKELQKKVRKNKGE</sequence>
<dbReference type="Gene3D" id="2.30.42.10">
    <property type="match status" value="1"/>
</dbReference>
<dbReference type="InterPro" id="IPR005151">
    <property type="entry name" value="Tail-specific_protease"/>
</dbReference>
<dbReference type="InterPro" id="IPR029045">
    <property type="entry name" value="ClpP/crotonase-like_dom_sf"/>
</dbReference>
<dbReference type="GO" id="GO:0004175">
    <property type="term" value="F:endopeptidase activity"/>
    <property type="evidence" value="ECO:0007669"/>
    <property type="project" value="TreeGrafter"/>
</dbReference>
<dbReference type="EMBL" id="JXLC01000034">
    <property type="protein sequence ID" value="OJG86054.1"/>
    <property type="molecule type" value="Genomic_DNA"/>
</dbReference>
<keyword evidence="6" id="KW-0812">Transmembrane</keyword>
<dbReference type="Proteomes" id="UP000183039">
    <property type="component" value="Unassembled WGS sequence"/>
</dbReference>
<keyword evidence="4 5" id="KW-0720">Serine protease</keyword>
<keyword evidence="2 5" id="KW-0645">Protease</keyword>
<evidence type="ECO:0000256" key="4">
    <source>
        <dbReference type="ARBA" id="ARBA00022825"/>
    </source>
</evidence>
<dbReference type="CDD" id="cd06782">
    <property type="entry name" value="cpPDZ_CPP-like"/>
    <property type="match status" value="1"/>
</dbReference>
<keyword evidence="3 5" id="KW-0378">Hydrolase</keyword>
<dbReference type="SUPFAM" id="SSF47090">
    <property type="entry name" value="PGBD-like"/>
    <property type="match status" value="1"/>
</dbReference>
<protein>
    <submittedName>
        <fullName evidence="8">C-terminal processing peptidase</fullName>
    </submittedName>
</protein>
<proteinExistence type="inferred from homology"/>
<comment type="similarity">
    <text evidence="1 5">Belongs to the peptidase S41A family.</text>
</comment>
<dbReference type="AlphaFoldDB" id="A0AA91GDG7"/>
<accession>A0AA91GDG7</accession>